<protein>
    <submittedName>
        <fullName evidence="1">Uncharacterized protein</fullName>
    </submittedName>
</protein>
<dbReference type="KEGG" id="psl:Psta_0719"/>
<gene>
    <name evidence="1" type="ordered locus">Psta_0719</name>
</gene>
<dbReference type="EMBL" id="CP001848">
    <property type="protein sequence ID" value="ADB15405.1"/>
    <property type="molecule type" value="Genomic_DNA"/>
</dbReference>
<dbReference type="Proteomes" id="UP000001887">
    <property type="component" value="Chromosome"/>
</dbReference>
<dbReference type="HOGENOM" id="CLU_1693854_0_0_0"/>
<organism evidence="1 2">
    <name type="scientific">Pirellula staleyi (strain ATCC 27377 / DSM 6068 / ICPB 4128)</name>
    <name type="common">Pirella staleyi</name>
    <dbReference type="NCBI Taxonomy" id="530564"/>
    <lineage>
        <taxon>Bacteria</taxon>
        <taxon>Pseudomonadati</taxon>
        <taxon>Planctomycetota</taxon>
        <taxon>Planctomycetia</taxon>
        <taxon>Pirellulales</taxon>
        <taxon>Pirellulaceae</taxon>
        <taxon>Pirellula</taxon>
    </lineage>
</organism>
<name>D2R5E6_PIRSD</name>
<sequence>MDESSPPIAALSKTFAMPETSDSAANEQPAPMFYPQRIVLIQIEPPHPPRGTPLSKAVGKTGMIAPVESLVKLLGKHCRLSDYQWLVATNEPTQAIHQELVHAGLDNVLVMAMQIEIQWRCSCLDQSPMDQRMFGGVAHFFEELRGDDSVDSSAL</sequence>
<keyword evidence="2" id="KW-1185">Reference proteome</keyword>
<dbReference type="AlphaFoldDB" id="D2R5E6"/>
<accession>D2R5E6</accession>
<reference evidence="1 2" key="1">
    <citation type="journal article" date="2009" name="Stand. Genomic Sci.">
        <title>Complete genome sequence of Pirellula staleyi type strain (ATCC 27377).</title>
        <authorList>
            <person name="Clum A."/>
            <person name="Tindall B.J."/>
            <person name="Sikorski J."/>
            <person name="Ivanova N."/>
            <person name="Mavrommatis K."/>
            <person name="Lucas S."/>
            <person name="Glavina del Rio T."/>
            <person name="Nolan M."/>
            <person name="Chen F."/>
            <person name="Tice H."/>
            <person name="Pitluck S."/>
            <person name="Cheng J.F."/>
            <person name="Chertkov O."/>
            <person name="Brettin T."/>
            <person name="Han C."/>
            <person name="Detter J.C."/>
            <person name="Kuske C."/>
            <person name="Bruce D."/>
            <person name="Goodwin L."/>
            <person name="Ovchinikova G."/>
            <person name="Pati A."/>
            <person name="Mikhailova N."/>
            <person name="Chen A."/>
            <person name="Palaniappan K."/>
            <person name="Land M."/>
            <person name="Hauser L."/>
            <person name="Chang Y.J."/>
            <person name="Jeffries C.D."/>
            <person name="Chain P."/>
            <person name="Rohde M."/>
            <person name="Goker M."/>
            <person name="Bristow J."/>
            <person name="Eisen J.A."/>
            <person name="Markowitz V."/>
            <person name="Hugenholtz P."/>
            <person name="Kyrpides N.C."/>
            <person name="Klenk H.P."/>
            <person name="Lapidus A."/>
        </authorList>
    </citation>
    <scope>NUCLEOTIDE SEQUENCE [LARGE SCALE GENOMIC DNA]</scope>
    <source>
        <strain evidence="2">ATCC 27377 / DSM 6068 / ICPB 4128</strain>
    </source>
</reference>
<dbReference type="STRING" id="530564.Psta_0719"/>
<evidence type="ECO:0000313" key="2">
    <source>
        <dbReference type="Proteomes" id="UP000001887"/>
    </source>
</evidence>
<evidence type="ECO:0000313" key="1">
    <source>
        <dbReference type="EMBL" id="ADB15405.1"/>
    </source>
</evidence>
<proteinExistence type="predicted"/>